<organism evidence="1 2">
    <name type="scientific">Vaccinium darrowii</name>
    <dbReference type="NCBI Taxonomy" id="229202"/>
    <lineage>
        <taxon>Eukaryota</taxon>
        <taxon>Viridiplantae</taxon>
        <taxon>Streptophyta</taxon>
        <taxon>Embryophyta</taxon>
        <taxon>Tracheophyta</taxon>
        <taxon>Spermatophyta</taxon>
        <taxon>Magnoliopsida</taxon>
        <taxon>eudicotyledons</taxon>
        <taxon>Gunneridae</taxon>
        <taxon>Pentapetalae</taxon>
        <taxon>asterids</taxon>
        <taxon>Ericales</taxon>
        <taxon>Ericaceae</taxon>
        <taxon>Vaccinioideae</taxon>
        <taxon>Vaccinieae</taxon>
        <taxon>Vaccinium</taxon>
    </lineage>
</organism>
<accession>A0ACB7Y5I1</accession>
<name>A0ACB7Y5I1_9ERIC</name>
<sequence>MTMEEEKNGEAIISSLLKTTTMATEDEEIGPTLTSPYPCFLKSPSIVPESSPLLGSESMEKLEFEDFMNYDKKAWEMEEGDNGLNEKYIPTEVVEPKCGMIFDTAREAYTFYNRYARKIGFSVRKLRTNNSRADRNKILRQVLVCSCEGAYKKIKTPKKRRENRRFNCKALLEFKLSKDKYHVIQFISEHTHDLVPAQNAHYLRSQRRIEFSQVGLIDKMHSSGFKPSDIYSYMSTEVGAEKYTKKVFYLFQREFQQTLDLSLKLEHDGGTIGTYIVKELEGWKKIRKLAYNRLEHSVSCTCRKFEFHGILCSHALKLFRDLQSESLPPQYYLKRWTRTIVDEDVFDIHGDLIPNDTDPSLTLRYSDLSEISQRIVTKGSKSPEVSSLTKAGLLELEAKVDSWVSSKSVVQNDASKAQSTSTLNVDVEAPLRDPAKRKRRGQGNKRKKGPLEGKLPKKKTPCKRKGGKGEDSTTEAMTKTSQPFKEVEQDENIHDTTSAQGPHVEQPNMAQRSPFQSRIMEANVGLNGLQVPNSSCTSWRASHPTFTEMLLGEDREIEESLGDGGFETCFDNVMSNQEAVDSIKSIKDAESAAKHLIDKALSRKSRDDISCIVVKFQ</sequence>
<protein>
    <submittedName>
        <fullName evidence="1">Uncharacterized protein</fullName>
    </submittedName>
</protein>
<reference evidence="1 2" key="1">
    <citation type="journal article" date="2021" name="Hortic Res">
        <title>High-quality reference genome and annotation aids understanding of berry development for evergreen blueberry (Vaccinium darrowii).</title>
        <authorList>
            <person name="Yu J."/>
            <person name="Hulse-Kemp A.M."/>
            <person name="Babiker E."/>
            <person name="Staton M."/>
        </authorList>
    </citation>
    <scope>NUCLEOTIDE SEQUENCE [LARGE SCALE GENOMIC DNA]</scope>
    <source>
        <strain evidence="2">cv. NJ 8807/NJ 8810</strain>
        <tissue evidence="1">Young leaf</tissue>
    </source>
</reference>
<gene>
    <name evidence="1" type="ORF">Vadar_007623</name>
</gene>
<proteinExistence type="predicted"/>
<dbReference type="EMBL" id="CM037157">
    <property type="protein sequence ID" value="KAH7848773.1"/>
    <property type="molecule type" value="Genomic_DNA"/>
</dbReference>
<keyword evidence="2" id="KW-1185">Reference proteome</keyword>
<dbReference type="Proteomes" id="UP000828048">
    <property type="component" value="Chromosome 7"/>
</dbReference>
<evidence type="ECO:0000313" key="1">
    <source>
        <dbReference type="EMBL" id="KAH7848773.1"/>
    </source>
</evidence>
<comment type="caution">
    <text evidence="1">The sequence shown here is derived from an EMBL/GenBank/DDBJ whole genome shotgun (WGS) entry which is preliminary data.</text>
</comment>
<evidence type="ECO:0000313" key="2">
    <source>
        <dbReference type="Proteomes" id="UP000828048"/>
    </source>
</evidence>